<dbReference type="GO" id="GO:0080008">
    <property type="term" value="C:Cul4-RING E3 ubiquitin ligase complex"/>
    <property type="evidence" value="ECO:0007669"/>
    <property type="project" value="TreeGrafter"/>
</dbReference>
<keyword evidence="4" id="KW-1185">Reference proteome</keyword>
<evidence type="ECO:0000256" key="1">
    <source>
        <dbReference type="SAM" id="MobiDB-lite"/>
    </source>
</evidence>
<dbReference type="PANTHER" id="PTHR19847">
    <property type="entry name" value="DDB1- AND CUL4-ASSOCIATED FACTOR 11"/>
    <property type="match status" value="1"/>
</dbReference>
<dbReference type="EnsemblPlants" id="AET5Gv21130300.7">
    <property type="protein sequence ID" value="AET5Gv21130300.7"/>
    <property type="gene ID" value="AET5Gv21130300"/>
</dbReference>
<sequence length="236" mass="25651">PLSRQARRPRRRSPLQRQPQGPAGSASHRSGSTSTPPAPTCTPARHRREPPRFSGAFLLLGSFPSTIVAPAVPLMVIPGASVKEPLEPRLPFSVPSAAVATPRRSSSSLSNYRDRDGLCVRTTDSKPRVPPTSSSRLPDPSDPAAMNSKDIHEGLNFSAAEDESSFGIFSIKFSKDGRELVGNSNESICIYDLGANKVTERIHAHVVVEGQILLRVSKGSGRKSEMRRLQIKQRQE</sequence>
<organism evidence="3 4">
    <name type="scientific">Aegilops tauschii subsp. strangulata</name>
    <name type="common">Goatgrass</name>
    <dbReference type="NCBI Taxonomy" id="200361"/>
    <lineage>
        <taxon>Eukaryota</taxon>
        <taxon>Viridiplantae</taxon>
        <taxon>Streptophyta</taxon>
        <taxon>Embryophyta</taxon>
        <taxon>Tracheophyta</taxon>
        <taxon>Spermatophyta</taxon>
        <taxon>Magnoliopsida</taxon>
        <taxon>Liliopsida</taxon>
        <taxon>Poales</taxon>
        <taxon>Poaceae</taxon>
        <taxon>BOP clade</taxon>
        <taxon>Pooideae</taxon>
        <taxon>Triticodae</taxon>
        <taxon>Triticeae</taxon>
        <taxon>Triticinae</taxon>
        <taxon>Aegilops</taxon>
    </lineage>
</organism>
<keyword evidence="2" id="KW-0472">Membrane</keyword>
<dbReference type="PANTHER" id="PTHR19847:SF16">
    <property type="entry name" value="LEC14B HOMOLOG"/>
    <property type="match status" value="1"/>
</dbReference>
<reference evidence="3" key="5">
    <citation type="journal article" date="2021" name="G3 (Bethesda)">
        <title>Aegilops tauschii genome assembly Aet v5.0 features greater sequence contiguity and improved annotation.</title>
        <authorList>
            <person name="Wang L."/>
            <person name="Zhu T."/>
            <person name="Rodriguez J.C."/>
            <person name="Deal K.R."/>
            <person name="Dubcovsky J."/>
            <person name="McGuire P.E."/>
            <person name="Lux T."/>
            <person name="Spannagl M."/>
            <person name="Mayer K.F.X."/>
            <person name="Baldrich P."/>
            <person name="Meyers B.C."/>
            <person name="Huo N."/>
            <person name="Gu Y.Q."/>
            <person name="Zhou H."/>
            <person name="Devos K.M."/>
            <person name="Bennetzen J.L."/>
            <person name="Unver T."/>
            <person name="Budak H."/>
            <person name="Gulick P.J."/>
            <person name="Galiba G."/>
            <person name="Kalapos B."/>
            <person name="Nelson D.R."/>
            <person name="Li P."/>
            <person name="You F.M."/>
            <person name="Luo M.C."/>
            <person name="Dvorak J."/>
        </authorList>
    </citation>
    <scope>NUCLEOTIDE SEQUENCE [LARGE SCALE GENOMIC DNA]</scope>
    <source>
        <strain evidence="3">cv. AL8/78</strain>
    </source>
</reference>
<keyword evidence="2" id="KW-0812">Transmembrane</keyword>
<reference evidence="3" key="3">
    <citation type="journal article" date="2017" name="Nature">
        <title>Genome sequence of the progenitor of the wheat D genome Aegilops tauschii.</title>
        <authorList>
            <person name="Luo M.C."/>
            <person name="Gu Y.Q."/>
            <person name="Puiu D."/>
            <person name="Wang H."/>
            <person name="Twardziok S.O."/>
            <person name="Deal K.R."/>
            <person name="Huo N."/>
            <person name="Zhu T."/>
            <person name="Wang L."/>
            <person name="Wang Y."/>
            <person name="McGuire P.E."/>
            <person name="Liu S."/>
            <person name="Long H."/>
            <person name="Ramasamy R.K."/>
            <person name="Rodriguez J.C."/>
            <person name="Van S.L."/>
            <person name="Yuan L."/>
            <person name="Wang Z."/>
            <person name="Xia Z."/>
            <person name="Xiao L."/>
            <person name="Anderson O.D."/>
            <person name="Ouyang S."/>
            <person name="Liang Y."/>
            <person name="Zimin A.V."/>
            <person name="Pertea G."/>
            <person name="Qi P."/>
            <person name="Bennetzen J.L."/>
            <person name="Dai X."/>
            <person name="Dawson M.W."/>
            <person name="Muller H.G."/>
            <person name="Kugler K."/>
            <person name="Rivarola-Duarte L."/>
            <person name="Spannagl M."/>
            <person name="Mayer K.F.X."/>
            <person name="Lu F.H."/>
            <person name="Bevan M.W."/>
            <person name="Leroy P."/>
            <person name="Li P."/>
            <person name="You F.M."/>
            <person name="Sun Q."/>
            <person name="Liu Z."/>
            <person name="Lyons E."/>
            <person name="Wicker T."/>
            <person name="Salzberg S.L."/>
            <person name="Devos K.M."/>
            <person name="Dvorak J."/>
        </authorList>
    </citation>
    <scope>NUCLEOTIDE SEQUENCE [LARGE SCALE GENOMIC DNA]</scope>
    <source>
        <strain evidence="3">cv. AL8/78</strain>
    </source>
</reference>
<feature type="region of interest" description="Disordered" evidence="1">
    <location>
        <begin position="96"/>
        <end position="146"/>
    </location>
</feature>
<accession>A0A453MCG8</accession>
<evidence type="ECO:0000313" key="4">
    <source>
        <dbReference type="Proteomes" id="UP000015105"/>
    </source>
</evidence>
<protein>
    <submittedName>
        <fullName evidence="3">Uncharacterized protein</fullName>
    </submittedName>
</protein>
<dbReference type="AlphaFoldDB" id="A0A453MCG8"/>
<dbReference type="Gramene" id="AET5Gv21130300.7">
    <property type="protein sequence ID" value="AET5Gv21130300.7"/>
    <property type="gene ID" value="AET5Gv21130300"/>
</dbReference>
<feature type="compositionally biased region" description="Basic and acidic residues" evidence="1">
    <location>
        <begin position="112"/>
        <end position="127"/>
    </location>
</feature>
<feature type="compositionally biased region" description="Basic residues" evidence="1">
    <location>
        <begin position="1"/>
        <end position="14"/>
    </location>
</feature>
<feature type="transmembrane region" description="Helical" evidence="2">
    <location>
        <begin position="55"/>
        <end position="76"/>
    </location>
</feature>
<reference evidence="4" key="1">
    <citation type="journal article" date="2014" name="Science">
        <title>Ancient hybridizations among the ancestral genomes of bread wheat.</title>
        <authorList>
            <consortium name="International Wheat Genome Sequencing Consortium,"/>
            <person name="Marcussen T."/>
            <person name="Sandve S.R."/>
            <person name="Heier L."/>
            <person name="Spannagl M."/>
            <person name="Pfeifer M."/>
            <person name="Jakobsen K.S."/>
            <person name="Wulff B.B."/>
            <person name="Steuernagel B."/>
            <person name="Mayer K.F."/>
            <person name="Olsen O.A."/>
        </authorList>
    </citation>
    <scope>NUCLEOTIDE SEQUENCE [LARGE SCALE GENOMIC DNA]</scope>
    <source>
        <strain evidence="4">cv. AL8/78</strain>
    </source>
</reference>
<name>A0A453MCG8_AEGTS</name>
<dbReference type="GO" id="GO:0043161">
    <property type="term" value="P:proteasome-mediated ubiquitin-dependent protein catabolic process"/>
    <property type="evidence" value="ECO:0007669"/>
    <property type="project" value="TreeGrafter"/>
</dbReference>
<proteinExistence type="predicted"/>
<reference evidence="3" key="4">
    <citation type="submission" date="2019-03" db="UniProtKB">
        <authorList>
            <consortium name="EnsemblPlants"/>
        </authorList>
    </citation>
    <scope>IDENTIFICATION</scope>
</reference>
<keyword evidence="2" id="KW-1133">Transmembrane helix</keyword>
<evidence type="ECO:0000313" key="3">
    <source>
        <dbReference type="EnsemblPlants" id="AET5Gv21130300.7"/>
    </source>
</evidence>
<evidence type="ECO:0000256" key="2">
    <source>
        <dbReference type="SAM" id="Phobius"/>
    </source>
</evidence>
<feature type="region of interest" description="Disordered" evidence="1">
    <location>
        <begin position="1"/>
        <end position="49"/>
    </location>
</feature>
<dbReference type="Proteomes" id="UP000015105">
    <property type="component" value="Chromosome 5D"/>
</dbReference>
<reference evidence="4" key="2">
    <citation type="journal article" date="2017" name="Nat. Plants">
        <title>The Aegilops tauschii genome reveals multiple impacts of transposons.</title>
        <authorList>
            <person name="Zhao G."/>
            <person name="Zou C."/>
            <person name="Li K."/>
            <person name="Wang K."/>
            <person name="Li T."/>
            <person name="Gao L."/>
            <person name="Zhang X."/>
            <person name="Wang H."/>
            <person name="Yang Z."/>
            <person name="Liu X."/>
            <person name="Jiang W."/>
            <person name="Mao L."/>
            <person name="Kong X."/>
            <person name="Jiao Y."/>
            <person name="Jia J."/>
        </authorList>
    </citation>
    <scope>NUCLEOTIDE SEQUENCE [LARGE SCALE GENOMIC DNA]</scope>
    <source>
        <strain evidence="4">cv. AL8/78</strain>
    </source>
</reference>
<dbReference type="InterPro" id="IPR051859">
    <property type="entry name" value="DCAF"/>
</dbReference>
<dbReference type="STRING" id="200361.A0A453MCG8"/>